<dbReference type="EMBL" id="LLXL01005737">
    <property type="protein sequence ID" value="PKK56376.1"/>
    <property type="molecule type" value="Genomic_DNA"/>
</dbReference>
<dbReference type="AlphaFoldDB" id="A0A2N1M412"/>
<reference evidence="1 2" key="2">
    <citation type="submission" date="2017-10" db="EMBL/GenBank/DDBJ databases">
        <title>Extensive intraspecific genome diversity in a model arbuscular mycorrhizal fungus.</title>
        <authorList>
            <person name="Chen E.C.H."/>
            <person name="Morin E."/>
            <person name="Baudet D."/>
            <person name="Noel J."/>
            <person name="Ndikumana S."/>
            <person name="Charron P."/>
            <person name="St-Onge C."/>
            <person name="Giorgi J."/>
            <person name="Grigoriev I.V."/>
            <person name="Roux C."/>
            <person name="Martin F.M."/>
            <person name="Corradi N."/>
        </authorList>
    </citation>
    <scope>NUCLEOTIDE SEQUENCE [LARGE SCALE GENOMIC DNA]</scope>
    <source>
        <strain evidence="1 2">C2</strain>
    </source>
</reference>
<gene>
    <name evidence="1" type="ORF">RhiirC2_721901</name>
</gene>
<comment type="caution">
    <text evidence="1">The sequence shown here is derived from an EMBL/GenBank/DDBJ whole genome shotgun (WGS) entry which is preliminary data.</text>
</comment>
<feature type="non-terminal residue" evidence="1">
    <location>
        <position position="217"/>
    </location>
</feature>
<dbReference type="Proteomes" id="UP000233469">
    <property type="component" value="Unassembled WGS sequence"/>
</dbReference>
<protein>
    <submittedName>
        <fullName evidence="1">Uncharacterized protein</fullName>
    </submittedName>
</protein>
<evidence type="ECO:0000313" key="1">
    <source>
        <dbReference type="EMBL" id="PKK56376.1"/>
    </source>
</evidence>
<organism evidence="1 2">
    <name type="scientific">Rhizophagus irregularis</name>
    <dbReference type="NCBI Taxonomy" id="588596"/>
    <lineage>
        <taxon>Eukaryota</taxon>
        <taxon>Fungi</taxon>
        <taxon>Fungi incertae sedis</taxon>
        <taxon>Mucoromycota</taxon>
        <taxon>Glomeromycotina</taxon>
        <taxon>Glomeromycetes</taxon>
        <taxon>Glomerales</taxon>
        <taxon>Glomeraceae</taxon>
        <taxon>Rhizophagus</taxon>
    </lineage>
</organism>
<evidence type="ECO:0000313" key="2">
    <source>
        <dbReference type="Proteomes" id="UP000233469"/>
    </source>
</evidence>
<reference evidence="1 2" key="1">
    <citation type="submission" date="2016-04" db="EMBL/GenBank/DDBJ databases">
        <title>Genome analyses suggest a sexual origin of heterokaryosis in a supposedly ancient asexual fungus.</title>
        <authorList>
            <person name="Ropars J."/>
            <person name="Sedzielewska K."/>
            <person name="Noel J."/>
            <person name="Charron P."/>
            <person name="Farinelli L."/>
            <person name="Marton T."/>
            <person name="Kruger M."/>
            <person name="Pelin A."/>
            <person name="Brachmann A."/>
            <person name="Corradi N."/>
        </authorList>
    </citation>
    <scope>NUCLEOTIDE SEQUENCE [LARGE SCALE GENOMIC DNA]</scope>
    <source>
        <strain evidence="1 2">C2</strain>
    </source>
</reference>
<sequence>MSTIFKEINNLPFDDNEKADLLDFFTNRDTTKVEAVLPTIEKDEVKVNYLRKHAKSLRAKGNLISSEEIEENIESYIRDSLPHEPSDDIPNDVSDISTYLKFVNREKEIIKLMKNMDNLYRLVINPKAFSQPKKEIIFPTAVGTAGKGKTTFARVAFENQKVYSTKINSEVVNAVKEARHEGRIFQIMCDDLTDEDFEYPETSFAIRLLHEALKVLK</sequence>
<proteinExistence type="predicted"/>
<dbReference type="VEuPathDB" id="FungiDB:RhiirFUN_002211"/>
<name>A0A2N1M412_9GLOM</name>
<dbReference type="VEuPathDB" id="FungiDB:FUN_015514"/>
<accession>A0A2N1M412</accession>